<organism evidence="4 5">
    <name type="scientific">Nematostella vectensis</name>
    <name type="common">Starlet sea anemone</name>
    <dbReference type="NCBI Taxonomy" id="45351"/>
    <lineage>
        <taxon>Eukaryota</taxon>
        <taxon>Metazoa</taxon>
        <taxon>Cnidaria</taxon>
        <taxon>Anthozoa</taxon>
        <taxon>Hexacorallia</taxon>
        <taxon>Actiniaria</taxon>
        <taxon>Edwardsiidae</taxon>
        <taxon>Nematostella</taxon>
    </lineage>
</organism>
<dbReference type="GO" id="GO:0005886">
    <property type="term" value="C:plasma membrane"/>
    <property type="evidence" value="ECO:0000318"/>
    <property type="project" value="GO_Central"/>
</dbReference>
<dbReference type="PROSITE" id="PS50850">
    <property type="entry name" value="MFS"/>
    <property type="match status" value="1"/>
</dbReference>
<dbReference type="EMBL" id="DS469579">
    <property type="protein sequence ID" value="EDO41364.1"/>
    <property type="molecule type" value="Genomic_DNA"/>
</dbReference>
<reference evidence="4 5" key="1">
    <citation type="journal article" date="2007" name="Science">
        <title>Sea anemone genome reveals ancestral eumetazoan gene repertoire and genomic organization.</title>
        <authorList>
            <person name="Putnam N.H."/>
            <person name="Srivastava M."/>
            <person name="Hellsten U."/>
            <person name="Dirks B."/>
            <person name="Chapman J."/>
            <person name="Salamov A."/>
            <person name="Terry A."/>
            <person name="Shapiro H."/>
            <person name="Lindquist E."/>
            <person name="Kapitonov V.V."/>
            <person name="Jurka J."/>
            <person name="Genikhovich G."/>
            <person name="Grigoriev I.V."/>
            <person name="Lucas S.M."/>
            <person name="Steele R.E."/>
            <person name="Finnerty J.R."/>
            <person name="Technau U."/>
            <person name="Martindale M.Q."/>
            <person name="Rokhsar D.S."/>
        </authorList>
    </citation>
    <scope>NUCLEOTIDE SEQUENCE [LARGE SCALE GENOMIC DNA]</scope>
    <source>
        <strain evidence="5">CH2 X CH6</strain>
    </source>
</reference>
<protein>
    <recommendedName>
        <fullName evidence="3">Major facilitator superfamily (MFS) profile domain-containing protein</fullName>
    </recommendedName>
</protein>
<dbReference type="Pfam" id="PF07690">
    <property type="entry name" value="MFS_1"/>
    <property type="match status" value="1"/>
</dbReference>
<dbReference type="InParanoid" id="A7S4Q5"/>
<dbReference type="PhylomeDB" id="A7S4Q5"/>
<dbReference type="OMA" id="VITCCGA"/>
<dbReference type="Proteomes" id="UP000001593">
    <property type="component" value="Unassembled WGS sequence"/>
</dbReference>
<feature type="transmembrane region" description="Helical" evidence="2">
    <location>
        <begin position="28"/>
        <end position="48"/>
    </location>
</feature>
<feature type="transmembrane region" description="Helical" evidence="2">
    <location>
        <begin position="54"/>
        <end position="76"/>
    </location>
</feature>
<keyword evidence="2" id="KW-0812">Transmembrane</keyword>
<evidence type="ECO:0000256" key="2">
    <source>
        <dbReference type="SAM" id="Phobius"/>
    </source>
</evidence>
<keyword evidence="2" id="KW-1133">Transmembrane helix</keyword>
<keyword evidence="2" id="KW-0472">Membrane</keyword>
<dbReference type="PANTHER" id="PTHR11360:SF251">
    <property type="entry name" value="MAJOR FACILITATOR SUPERFAMILY (MFS) PROFILE DOMAIN-CONTAINING PROTEIN"/>
    <property type="match status" value="1"/>
</dbReference>
<feature type="domain" description="Major facilitator superfamily (MFS) profile" evidence="3">
    <location>
        <begin position="1"/>
        <end position="200"/>
    </location>
</feature>
<sequence length="200" mass="21798">WPGTLSFTLIYLFGPLVAVLCRRYGCRVITCCGAFLAALGLLMTSYVTQLSLLFVTYGVTWGLGASMSYFGSLLVLNSYFDKRLSLAYGVALAGAGVGVSVVATSMSYLIGSYGWRFAVRLLAILGVFVFLCGQLFKPQTPARNYGCTKSLICQSKTIIDLSRVFLDVRLFARNKALVAWTSGLCLILSGYFMPFVFLVS</sequence>
<comment type="subcellular location">
    <subcellularLocation>
        <location evidence="1">Membrane</location>
        <topology evidence="1">Multi-pass membrane protein</topology>
    </subcellularLocation>
</comment>
<evidence type="ECO:0000259" key="3">
    <source>
        <dbReference type="PROSITE" id="PS50850"/>
    </source>
</evidence>
<feature type="transmembrane region" description="Helical" evidence="2">
    <location>
        <begin position="177"/>
        <end position="199"/>
    </location>
</feature>
<dbReference type="AlphaFoldDB" id="A7S4Q5"/>
<feature type="transmembrane region" description="Helical" evidence="2">
    <location>
        <begin position="6"/>
        <end position="21"/>
    </location>
</feature>
<dbReference type="eggNOG" id="KOG2504">
    <property type="taxonomic scope" value="Eukaryota"/>
</dbReference>
<gene>
    <name evidence="4" type="ORF">NEMVEDRAFT_v1g27397</name>
</gene>
<evidence type="ECO:0000256" key="1">
    <source>
        <dbReference type="ARBA" id="ARBA00004141"/>
    </source>
</evidence>
<dbReference type="InterPro" id="IPR011701">
    <property type="entry name" value="MFS"/>
</dbReference>
<dbReference type="PANTHER" id="PTHR11360">
    <property type="entry name" value="MONOCARBOXYLATE TRANSPORTER"/>
    <property type="match status" value="1"/>
</dbReference>
<accession>A7S4Q5</accession>
<dbReference type="InterPro" id="IPR036259">
    <property type="entry name" value="MFS_trans_sf"/>
</dbReference>
<dbReference type="Gene3D" id="1.20.1250.20">
    <property type="entry name" value="MFS general substrate transporter like domains"/>
    <property type="match status" value="1"/>
</dbReference>
<evidence type="ECO:0000313" key="4">
    <source>
        <dbReference type="EMBL" id="EDO41364.1"/>
    </source>
</evidence>
<dbReference type="InterPro" id="IPR050327">
    <property type="entry name" value="Proton-linked_MCT"/>
</dbReference>
<feature type="non-terminal residue" evidence="4">
    <location>
        <position position="200"/>
    </location>
</feature>
<name>A7S4Q5_NEMVE</name>
<feature type="transmembrane region" description="Helical" evidence="2">
    <location>
        <begin position="117"/>
        <end position="136"/>
    </location>
</feature>
<evidence type="ECO:0000313" key="5">
    <source>
        <dbReference type="Proteomes" id="UP000001593"/>
    </source>
</evidence>
<dbReference type="SUPFAM" id="SSF103473">
    <property type="entry name" value="MFS general substrate transporter"/>
    <property type="match status" value="1"/>
</dbReference>
<keyword evidence="5" id="KW-1185">Reference proteome</keyword>
<dbReference type="HOGENOM" id="CLU_001265_59_3_1"/>
<feature type="transmembrane region" description="Helical" evidence="2">
    <location>
        <begin position="88"/>
        <end position="111"/>
    </location>
</feature>
<dbReference type="GO" id="GO:0022857">
    <property type="term" value="F:transmembrane transporter activity"/>
    <property type="evidence" value="ECO:0000318"/>
    <property type="project" value="GO_Central"/>
</dbReference>
<feature type="non-terminal residue" evidence="4">
    <location>
        <position position="1"/>
    </location>
</feature>
<dbReference type="InterPro" id="IPR020846">
    <property type="entry name" value="MFS_dom"/>
</dbReference>
<proteinExistence type="predicted"/>